<dbReference type="EMBL" id="LR796502">
    <property type="protein sequence ID" value="CAB4148476.1"/>
    <property type="molecule type" value="Genomic_DNA"/>
</dbReference>
<gene>
    <name evidence="1" type="ORF">UFOVP523_5</name>
</gene>
<sequence length="182" mass="19890">MACSIAAGRIEQCKDSISGLKNIYFINYQIEKSDVTYDVTNTDLITAVTNVDTLYKYELKSSENTFEQTINSDRNTGTTFFTQTLNVKLKKQDIATSKNVKLLSYGRPHIVVETNAGQFFLMGLRQGSDVTAGALSSGGAMGDFNGYSLTFEAQEECYANFLNATTQSAMVTLFTSATLVVG</sequence>
<accession>A0A6J5MTV2</accession>
<proteinExistence type="predicted"/>
<name>A0A6J5MTV2_9CAUD</name>
<reference evidence="1" key="1">
    <citation type="submission" date="2020-04" db="EMBL/GenBank/DDBJ databases">
        <authorList>
            <person name="Chiriac C."/>
            <person name="Salcher M."/>
            <person name="Ghai R."/>
            <person name="Kavagutti S V."/>
        </authorList>
    </citation>
    <scope>NUCLEOTIDE SEQUENCE</scope>
</reference>
<protein>
    <submittedName>
        <fullName evidence="1">Uncharacterized protein</fullName>
    </submittedName>
</protein>
<evidence type="ECO:0000313" key="1">
    <source>
        <dbReference type="EMBL" id="CAB4148476.1"/>
    </source>
</evidence>
<organism evidence="1">
    <name type="scientific">uncultured Caudovirales phage</name>
    <dbReference type="NCBI Taxonomy" id="2100421"/>
    <lineage>
        <taxon>Viruses</taxon>
        <taxon>Duplodnaviria</taxon>
        <taxon>Heunggongvirae</taxon>
        <taxon>Uroviricota</taxon>
        <taxon>Caudoviricetes</taxon>
        <taxon>Peduoviridae</taxon>
        <taxon>Maltschvirus</taxon>
        <taxon>Maltschvirus maltsch</taxon>
    </lineage>
</organism>